<evidence type="ECO:0000313" key="3">
    <source>
        <dbReference type="Proteomes" id="UP000018211"/>
    </source>
</evidence>
<dbReference type="AlphaFoldDB" id="A0AAV2VV91"/>
<dbReference type="RefSeq" id="WP_022561665.1">
    <property type="nucleotide sequence ID" value="NZ_LK391965.1"/>
</dbReference>
<comment type="caution">
    <text evidence="2">The sequence shown here is derived from an EMBL/GenBank/DDBJ whole genome shotgun (WGS) entry which is preliminary data.</text>
</comment>
<reference evidence="2 3" key="1">
    <citation type="journal article" date="2013" name="ISME J.">
        <title>Comparative genomics of pathogenic lineages of Vibrio nigripulchritudo identifies virulence-associated traits.</title>
        <authorList>
            <person name="Goudenege D."/>
            <person name="Labreuche Y."/>
            <person name="Krin E."/>
            <person name="Ansquer D."/>
            <person name="Mangenot S."/>
            <person name="Calteau A."/>
            <person name="Medigue C."/>
            <person name="Mazel D."/>
            <person name="Polz M.F."/>
            <person name="Le Roux F."/>
        </authorList>
    </citation>
    <scope>NUCLEOTIDE SEQUENCE [LARGE SCALE GENOMIC DNA]</scope>
    <source>
        <strain evidence="2 3">SOn1</strain>
    </source>
</reference>
<evidence type="ECO:0000256" key="1">
    <source>
        <dbReference type="SAM" id="SignalP"/>
    </source>
</evidence>
<accession>A0AAV2VV91</accession>
<organism evidence="2 3">
    <name type="scientific">Vibrio nigripulchritudo SOn1</name>
    <dbReference type="NCBI Taxonomy" id="1238450"/>
    <lineage>
        <taxon>Bacteria</taxon>
        <taxon>Pseudomonadati</taxon>
        <taxon>Pseudomonadota</taxon>
        <taxon>Gammaproteobacteria</taxon>
        <taxon>Vibrionales</taxon>
        <taxon>Vibrionaceae</taxon>
        <taxon>Vibrio</taxon>
    </lineage>
</organism>
<evidence type="ECO:0000313" key="2">
    <source>
        <dbReference type="EMBL" id="CCO48611.1"/>
    </source>
</evidence>
<name>A0AAV2VV91_9VIBR</name>
<gene>
    <name evidence="2" type="ORF">VIBNISOn1_570001</name>
</gene>
<protein>
    <submittedName>
        <fullName evidence="2">Uncharacterized protein</fullName>
    </submittedName>
</protein>
<sequence length="130" mass="15068">MKILIATILFFSSFLSAEEKTEFELLSVDSLMCIGTEPFWSLDVEQDKATFEDLDENKVFFQVDKVIQSLNHTNRWFVTLKSKATDRPNFMTVHRTGECSDDMSDNQYEFEMMLLTEDSISYSGCCNKLD</sequence>
<dbReference type="EMBL" id="CAOF01000150">
    <property type="protein sequence ID" value="CCO48611.1"/>
    <property type="molecule type" value="Genomic_DNA"/>
</dbReference>
<keyword evidence="1" id="KW-0732">Signal</keyword>
<proteinExistence type="predicted"/>
<feature type="signal peptide" evidence="1">
    <location>
        <begin position="1"/>
        <end position="17"/>
    </location>
</feature>
<dbReference type="Proteomes" id="UP000018211">
    <property type="component" value="Unassembled WGS sequence"/>
</dbReference>
<feature type="chain" id="PRO_5043337748" evidence="1">
    <location>
        <begin position="18"/>
        <end position="130"/>
    </location>
</feature>